<dbReference type="RefSeq" id="WP_157185784.1">
    <property type="nucleotide sequence ID" value="NZ_JACHIT010000002.1"/>
</dbReference>
<sequence length="138" mass="15553">MFTPASHSPGTHDDDTWEEFSQAQRQRGAPIDEAYARAQSYAWGRQDEAGPEAADSEAAEHFAEAFAIHYAGALPQRPRSVQPLDRCWHHWITYGVVDLTRLPVPEPATGLRSIATRAWRIARRLSGWPYRAMPPSRS</sequence>
<dbReference type="Proteomes" id="UP000540412">
    <property type="component" value="Unassembled WGS sequence"/>
</dbReference>
<dbReference type="AlphaFoldDB" id="A0A7W9UKR7"/>
<evidence type="ECO:0000313" key="2">
    <source>
        <dbReference type="EMBL" id="MBB5916771.1"/>
    </source>
</evidence>
<feature type="region of interest" description="Disordered" evidence="1">
    <location>
        <begin position="1"/>
        <end position="28"/>
    </location>
</feature>
<comment type="caution">
    <text evidence="2">The sequence shown here is derived from an EMBL/GenBank/DDBJ whole genome shotgun (WGS) entry which is preliminary data.</text>
</comment>
<organism evidence="2 3">
    <name type="scientific">Nocardia transvalensis</name>
    <dbReference type="NCBI Taxonomy" id="37333"/>
    <lineage>
        <taxon>Bacteria</taxon>
        <taxon>Bacillati</taxon>
        <taxon>Actinomycetota</taxon>
        <taxon>Actinomycetes</taxon>
        <taxon>Mycobacteriales</taxon>
        <taxon>Nocardiaceae</taxon>
        <taxon>Nocardia</taxon>
    </lineage>
</organism>
<proteinExistence type="predicted"/>
<evidence type="ECO:0000256" key="1">
    <source>
        <dbReference type="SAM" id="MobiDB-lite"/>
    </source>
</evidence>
<name>A0A7W9UKR7_9NOCA</name>
<protein>
    <submittedName>
        <fullName evidence="2">Uncharacterized protein</fullName>
    </submittedName>
</protein>
<reference evidence="2 3" key="1">
    <citation type="submission" date="2020-08" db="EMBL/GenBank/DDBJ databases">
        <title>Sequencing the genomes of 1000 actinobacteria strains.</title>
        <authorList>
            <person name="Klenk H.-P."/>
        </authorList>
    </citation>
    <scope>NUCLEOTIDE SEQUENCE [LARGE SCALE GENOMIC DNA]</scope>
    <source>
        <strain evidence="2 3">DSM 43582</strain>
    </source>
</reference>
<evidence type="ECO:0000313" key="3">
    <source>
        <dbReference type="Proteomes" id="UP000540412"/>
    </source>
</evidence>
<gene>
    <name evidence="2" type="ORF">BJY24_005683</name>
</gene>
<accession>A0A7W9UKR7</accession>
<dbReference type="EMBL" id="JACHIT010000002">
    <property type="protein sequence ID" value="MBB5916771.1"/>
    <property type="molecule type" value="Genomic_DNA"/>
</dbReference>
<keyword evidence="3" id="KW-1185">Reference proteome</keyword>